<dbReference type="Pfam" id="PF08816">
    <property type="entry name" value="Ivy"/>
    <property type="match status" value="1"/>
</dbReference>
<dbReference type="Proteomes" id="UP000196355">
    <property type="component" value="Unassembled WGS sequence"/>
</dbReference>
<reference evidence="2" key="1">
    <citation type="submission" date="2017-02" db="EMBL/GenBank/DDBJ databases">
        <authorList>
            <person name="Tetz G."/>
            <person name="Tetz V."/>
        </authorList>
    </citation>
    <scope>NUCLEOTIDE SEQUENCE [LARGE SCALE GENOMIC DNA]</scope>
    <source>
        <strain evidence="2">VT16-26</strain>
    </source>
</reference>
<feature type="non-terminal residue" evidence="1">
    <location>
        <position position="1"/>
    </location>
</feature>
<accession>A0A202CBL5</accession>
<dbReference type="AlphaFoldDB" id="A0A202CBL5"/>
<evidence type="ECO:0000313" key="1">
    <source>
        <dbReference type="EMBL" id="OVE61048.1"/>
    </source>
</evidence>
<comment type="caution">
    <text evidence="1">The sequence shown here is derived from an EMBL/GenBank/DDBJ whole genome shotgun (WGS) entry which is preliminary data.</text>
</comment>
<organism evidence="1 2">
    <name type="scientific">Chryseobacterium mucoviscidosis</name>
    <dbReference type="NCBI Taxonomy" id="1945581"/>
    <lineage>
        <taxon>Bacteria</taxon>
        <taxon>Pseudomonadati</taxon>
        <taxon>Bacteroidota</taxon>
        <taxon>Flavobacteriia</taxon>
        <taxon>Flavobacteriales</taxon>
        <taxon>Weeksellaceae</taxon>
        <taxon>Chryseobacterium group</taxon>
        <taxon>Chryseobacterium</taxon>
    </lineage>
</organism>
<name>A0A202CBL5_9FLAO</name>
<dbReference type="EMBL" id="MVAG01000069">
    <property type="protein sequence ID" value="OVE61048.1"/>
    <property type="molecule type" value="Genomic_DNA"/>
</dbReference>
<keyword evidence="2" id="KW-1185">Reference proteome</keyword>
<sequence length="88" mass="9729">ETVTLGDETYQVMSACKPHDCGSQRIAVMWSEKSNQMTGLFSTIDEKTSQEKLTWLNVNDALSIDGKTVLFAALTGSLENHPDGFNFK</sequence>
<dbReference type="Gene3D" id="3.40.1420.10">
    <property type="entry name" value="Inhibitor of vertebrate lysozyme"/>
    <property type="match status" value="1"/>
</dbReference>
<proteinExistence type="predicted"/>
<protein>
    <submittedName>
        <fullName evidence="1">C-lysozyme inhibitor</fullName>
    </submittedName>
</protein>
<dbReference type="InterPro" id="IPR036501">
    <property type="entry name" value="Inhibitor_vert_lysozyme_sf"/>
</dbReference>
<dbReference type="SUPFAM" id="SSF89872">
    <property type="entry name" value="Inhibitor of vertebrate lysozyme, Ivy"/>
    <property type="match status" value="1"/>
</dbReference>
<gene>
    <name evidence="1" type="ORF">B0E34_02865</name>
</gene>
<evidence type="ECO:0000313" key="2">
    <source>
        <dbReference type="Proteomes" id="UP000196355"/>
    </source>
</evidence>